<sequence length="620" mass="70485">MYQLEVLSHQDLQQAICLPDQVQQAFISGQSIIDQCVQYSVLQWEEHCTECAMPACYQTCELYQSRRDGHCRRFINGIVPLHLPQRQSPVVQVDFKQWGALMSTSYIGVIAPDQAEAIDNKAALVESVAQRGQWLDGLSIAGRRGIVARMATRYKNYLSQTINPSPYFDAFMIEVYCSQAIDLSIVIRATTGKLNQTPFQYRLQQPAGYHQIQIPFIDIAPHIDFQTKHFINLIPNRDENDHKTVLTMVFGFIGFIELLPQLDDHNQLPTAAINKSVKVLVWDLDNTLWNGILVEDGEAGVELRSGVIEVIKTLDDRGIVNSIASKNDHHRVWAHLTALGIAEYFIFPEIHWQPKSQSIQRIADNFNVSIDTIAFIDDSAFERNEVNTIHPQVRIFKDNDYLKLTDLVAFNPQTSAESALRRSFYVAQQQRTTHRRGFDGQYIDFIKTSDIELVVGVAQLSNIERVHELVQRTNQMNFSATRYDRNRLTELIIDPLVATLFLTAKDKFGDYGTVGVCIIDIQQQRVIDLMFSCRIQSKRVEHAFLGWLLDCAYLSGWTCLQVEYKPTAKNSQSASVFCDLEFKQIGQNKGVVIYSKSTTAKHIGEDLIAIEAPNIIFTKS</sequence>
<organism evidence="1 2">
    <name type="scientific">Photobacterium malacitanum</name>
    <dbReference type="NCBI Taxonomy" id="2204294"/>
    <lineage>
        <taxon>Bacteria</taxon>
        <taxon>Pseudomonadati</taxon>
        <taxon>Pseudomonadota</taxon>
        <taxon>Gammaproteobacteria</taxon>
        <taxon>Vibrionales</taxon>
        <taxon>Vibrionaceae</taxon>
        <taxon>Photobacterium</taxon>
    </lineage>
</organism>
<dbReference type="Gene3D" id="3.40.50.1000">
    <property type="entry name" value="HAD superfamily/HAD-like"/>
    <property type="match status" value="1"/>
</dbReference>
<dbReference type="RefSeq" id="WP_087843693.1">
    <property type="nucleotide sequence ID" value="NZ_FYAK01000001.1"/>
</dbReference>
<dbReference type="InterPro" id="IPR010033">
    <property type="entry name" value="HAD_SF_ppase_IIIC"/>
</dbReference>
<dbReference type="InterPro" id="IPR010037">
    <property type="entry name" value="FkbH_domain"/>
</dbReference>
<dbReference type="NCBIfam" id="TIGR01681">
    <property type="entry name" value="HAD-SF-IIIC"/>
    <property type="match status" value="1"/>
</dbReference>
<name>A0A1Y6M8X4_9GAMM</name>
<keyword evidence="1" id="KW-0378">Hydrolase</keyword>
<dbReference type="SUPFAM" id="SSF56784">
    <property type="entry name" value="HAD-like"/>
    <property type="match status" value="1"/>
</dbReference>
<dbReference type="InterPro" id="IPR036412">
    <property type="entry name" value="HAD-like_sf"/>
</dbReference>
<gene>
    <name evidence="1" type="ORF">PMAL9190_00405</name>
</gene>
<dbReference type="GO" id="GO:0016787">
    <property type="term" value="F:hydrolase activity"/>
    <property type="evidence" value="ECO:0007669"/>
    <property type="project" value="UniProtKB-KW"/>
</dbReference>
<dbReference type="NCBIfam" id="TIGR01686">
    <property type="entry name" value="FkbH"/>
    <property type="match status" value="1"/>
</dbReference>
<dbReference type="Proteomes" id="UP000195963">
    <property type="component" value="Unassembled WGS sequence"/>
</dbReference>
<dbReference type="AlphaFoldDB" id="A0A1Y6M8X4"/>
<dbReference type="EMBL" id="FYAK01000001">
    <property type="protein sequence ID" value="SMY32198.1"/>
    <property type="molecule type" value="Genomic_DNA"/>
</dbReference>
<keyword evidence="2" id="KW-1185">Reference proteome</keyword>
<accession>A0A1Y6M8X4</accession>
<evidence type="ECO:0000313" key="2">
    <source>
        <dbReference type="Proteomes" id="UP000195963"/>
    </source>
</evidence>
<proteinExistence type="predicted"/>
<protein>
    <submittedName>
        <fullName evidence="1">Haloacid dehalogenase-like hydrolase</fullName>
    </submittedName>
</protein>
<evidence type="ECO:0000313" key="1">
    <source>
        <dbReference type="EMBL" id="SMY32198.1"/>
    </source>
</evidence>
<dbReference type="InterPro" id="IPR023214">
    <property type="entry name" value="HAD_sf"/>
</dbReference>
<reference evidence="2" key="1">
    <citation type="submission" date="2017-06" db="EMBL/GenBank/DDBJ databases">
        <authorList>
            <person name="Rodrigo-Torres L."/>
            <person name="Arahal R.D."/>
            <person name="Lucena T."/>
        </authorList>
    </citation>
    <scope>NUCLEOTIDE SEQUENCE [LARGE SCALE GENOMIC DNA]</scope>
    <source>
        <strain evidence="2">CECT 9190</strain>
    </source>
</reference>